<dbReference type="GO" id="GO:0003677">
    <property type="term" value="F:DNA binding"/>
    <property type="evidence" value="ECO:0007669"/>
    <property type="project" value="UniProtKB-KW"/>
</dbReference>
<dbReference type="EMBL" id="JMIX01000013">
    <property type="protein sequence ID" value="KEO90029.1"/>
    <property type="molecule type" value="Genomic_DNA"/>
</dbReference>
<dbReference type="SMART" id="SM00100">
    <property type="entry name" value="cNMP"/>
    <property type="match status" value="1"/>
</dbReference>
<keyword evidence="2" id="KW-0238">DNA-binding</keyword>
<dbReference type="SUPFAM" id="SSF51206">
    <property type="entry name" value="cAMP-binding domain-like"/>
    <property type="match status" value="1"/>
</dbReference>
<dbReference type="InterPro" id="IPR018490">
    <property type="entry name" value="cNMP-bd_dom_sf"/>
</dbReference>
<dbReference type="PROSITE" id="PS50042">
    <property type="entry name" value="CNMP_BINDING_3"/>
    <property type="match status" value="1"/>
</dbReference>
<dbReference type="Proteomes" id="UP000027866">
    <property type="component" value="Unassembled WGS sequence"/>
</dbReference>
<dbReference type="GO" id="GO:0003700">
    <property type="term" value="F:DNA-binding transcription factor activity"/>
    <property type="evidence" value="ECO:0007669"/>
    <property type="project" value="TreeGrafter"/>
</dbReference>
<dbReference type="InterPro" id="IPR050397">
    <property type="entry name" value="Env_Response_Regulators"/>
</dbReference>
<reference evidence="5 6" key="1">
    <citation type="submission" date="2014-04" db="EMBL/GenBank/DDBJ databases">
        <title>A comprehensive comparison of genomes of Erythrobacter spp. Strains.</title>
        <authorList>
            <person name="Zheng Q."/>
        </authorList>
    </citation>
    <scope>NUCLEOTIDE SEQUENCE [LARGE SCALE GENOMIC DNA]</scope>
    <source>
        <strain evidence="5 6">DSM 8509</strain>
    </source>
</reference>
<dbReference type="RefSeq" id="WP_034906351.1">
    <property type="nucleotide sequence ID" value="NZ_CP017057.1"/>
</dbReference>
<protein>
    <recommendedName>
        <fullName evidence="4">Cyclic nucleotide-binding domain-containing protein</fullName>
    </recommendedName>
</protein>
<keyword evidence="3" id="KW-0804">Transcription</keyword>
<dbReference type="Gene3D" id="2.60.120.10">
    <property type="entry name" value="Jelly Rolls"/>
    <property type="match status" value="1"/>
</dbReference>
<organism evidence="5 6">
    <name type="scientific">Erythrobacter litoralis</name>
    <dbReference type="NCBI Taxonomy" id="39960"/>
    <lineage>
        <taxon>Bacteria</taxon>
        <taxon>Pseudomonadati</taxon>
        <taxon>Pseudomonadota</taxon>
        <taxon>Alphaproteobacteria</taxon>
        <taxon>Sphingomonadales</taxon>
        <taxon>Erythrobacteraceae</taxon>
        <taxon>Erythrobacter/Porphyrobacter group</taxon>
        <taxon>Erythrobacter</taxon>
    </lineage>
</organism>
<evidence type="ECO:0000313" key="6">
    <source>
        <dbReference type="Proteomes" id="UP000027866"/>
    </source>
</evidence>
<evidence type="ECO:0000256" key="1">
    <source>
        <dbReference type="ARBA" id="ARBA00023015"/>
    </source>
</evidence>
<dbReference type="CDD" id="cd00038">
    <property type="entry name" value="CAP_ED"/>
    <property type="match status" value="1"/>
</dbReference>
<dbReference type="OrthoDB" id="3525895at2"/>
<gene>
    <name evidence="5" type="ORF">EH32_03300</name>
</gene>
<evidence type="ECO:0000313" key="5">
    <source>
        <dbReference type="EMBL" id="KEO90029.1"/>
    </source>
</evidence>
<name>A0A074M9D9_9SPHN</name>
<accession>A0A074M9D9</accession>
<dbReference type="AlphaFoldDB" id="A0A074M9D9"/>
<dbReference type="InterPro" id="IPR014710">
    <property type="entry name" value="RmlC-like_jellyroll"/>
</dbReference>
<proteinExistence type="predicted"/>
<dbReference type="SUPFAM" id="SSF46785">
    <property type="entry name" value="Winged helix' DNA-binding domain"/>
    <property type="match status" value="1"/>
</dbReference>
<sequence length="232" mass="25237">MADGDDPERVLHEIGWLAGFPAPFRKIWLANARTITVERGEAVYREGDEGRCFYGLVTGTLAITIGPPLLAPRLVNIMNPGTWFGVGPMLKGEPRNMEFRAAEPARLVRVSGAAIDQMAERGPLILRHVGRLAMWGHDLATRIAAELLIPSSNRRIAAVILRIASPDPMDGRVGESGICVTQSQIAEMANVSRNLANTALGELRAAGWIETRYNRLLVRNPAALAAFVHGDD</sequence>
<dbReference type="InterPro" id="IPR012318">
    <property type="entry name" value="HTH_CRP"/>
</dbReference>
<keyword evidence="1" id="KW-0805">Transcription regulation</keyword>
<dbReference type="Pfam" id="PF13545">
    <property type="entry name" value="HTH_Crp_2"/>
    <property type="match status" value="1"/>
</dbReference>
<dbReference type="PANTHER" id="PTHR24567:SF74">
    <property type="entry name" value="HTH-TYPE TRANSCRIPTIONAL REGULATOR ARCR"/>
    <property type="match status" value="1"/>
</dbReference>
<evidence type="ECO:0000256" key="2">
    <source>
        <dbReference type="ARBA" id="ARBA00023125"/>
    </source>
</evidence>
<evidence type="ECO:0000259" key="4">
    <source>
        <dbReference type="PROSITE" id="PS50042"/>
    </source>
</evidence>
<dbReference type="Gene3D" id="1.10.10.10">
    <property type="entry name" value="Winged helix-like DNA-binding domain superfamily/Winged helix DNA-binding domain"/>
    <property type="match status" value="1"/>
</dbReference>
<dbReference type="KEGG" id="elq:Ga0102493_111577"/>
<keyword evidence="6" id="KW-1185">Reference proteome</keyword>
<feature type="domain" description="Cyclic nucleotide-binding" evidence="4">
    <location>
        <begin position="37"/>
        <end position="118"/>
    </location>
</feature>
<dbReference type="InterPro" id="IPR036388">
    <property type="entry name" value="WH-like_DNA-bd_sf"/>
</dbReference>
<evidence type="ECO:0000256" key="3">
    <source>
        <dbReference type="ARBA" id="ARBA00023163"/>
    </source>
</evidence>
<dbReference type="GO" id="GO:0005829">
    <property type="term" value="C:cytosol"/>
    <property type="evidence" value="ECO:0007669"/>
    <property type="project" value="TreeGrafter"/>
</dbReference>
<dbReference type="Pfam" id="PF00027">
    <property type="entry name" value="cNMP_binding"/>
    <property type="match status" value="1"/>
</dbReference>
<comment type="caution">
    <text evidence="5">The sequence shown here is derived from an EMBL/GenBank/DDBJ whole genome shotgun (WGS) entry which is preliminary data.</text>
</comment>
<dbReference type="InterPro" id="IPR036390">
    <property type="entry name" value="WH_DNA-bd_sf"/>
</dbReference>
<dbReference type="InterPro" id="IPR000595">
    <property type="entry name" value="cNMP-bd_dom"/>
</dbReference>
<dbReference type="PANTHER" id="PTHR24567">
    <property type="entry name" value="CRP FAMILY TRANSCRIPTIONAL REGULATORY PROTEIN"/>
    <property type="match status" value="1"/>
</dbReference>
<dbReference type="PATRIC" id="fig|39960.10.peg.659"/>